<keyword evidence="1" id="KW-1133">Transmembrane helix</keyword>
<keyword evidence="1" id="KW-0472">Membrane</keyword>
<dbReference type="WBParaSite" id="BTMF_0000827501-mRNA-1">
    <property type="protein sequence ID" value="BTMF_0000827501-mRNA-1"/>
    <property type="gene ID" value="BTMF_0000827501"/>
</dbReference>
<name>A0A0R3QKU8_9BILA</name>
<organism evidence="2">
    <name type="scientific">Brugia timori</name>
    <dbReference type="NCBI Taxonomy" id="42155"/>
    <lineage>
        <taxon>Eukaryota</taxon>
        <taxon>Metazoa</taxon>
        <taxon>Ecdysozoa</taxon>
        <taxon>Nematoda</taxon>
        <taxon>Chromadorea</taxon>
        <taxon>Rhabditida</taxon>
        <taxon>Spirurina</taxon>
        <taxon>Spiruromorpha</taxon>
        <taxon>Filarioidea</taxon>
        <taxon>Onchocercidae</taxon>
        <taxon>Brugia</taxon>
    </lineage>
</organism>
<feature type="transmembrane region" description="Helical" evidence="1">
    <location>
        <begin position="192"/>
        <end position="217"/>
    </location>
</feature>
<proteinExistence type="predicted"/>
<keyword evidence="1" id="KW-0812">Transmembrane</keyword>
<accession>A0A0R3QKU8</accession>
<sequence length="226" mass="25946">LIIVRRTFAGMRLHLAIVVAVLLMVSQISSNNIILHHLSLFIEQHWYNNISQIYRLNDCKYSKVKVEASKKIFIIVSRTNWCNEVIKMIFGASAKAMRKSSSVIAWATPYNYSRSIDPPNRCHDDAYFDNATRTAYGLAKVDLFCRRGRLNFLPRIWKRSVQENNQKKHEHQPFRVGIHESNESLITITMGVLLYAILGVCFLAGNLAYLFGIFIVYDSSVVEEVS</sequence>
<dbReference type="AlphaFoldDB" id="A0A0R3QKU8"/>
<evidence type="ECO:0000313" key="2">
    <source>
        <dbReference type="WBParaSite" id="BTMF_0000827501-mRNA-1"/>
    </source>
</evidence>
<protein>
    <submittedName>
        <fullName evidence="2">Tetraspanin-6</fullName>
    </submittedName>
</protein>
<reference evidence="2" key="1">
    <citation type="submission" date="2016-04" db="UniProtKB">
        <authorList>
            <consortium name="WormBaseParasite"/>
        </authorList>
    </citation>
    <scope>IDENTIFICATION</scope>
</reference>
<evidence type="ECO:0000256" key="1">
    <source>
        <dbReference type="SAM" id="Phobius"/>
    </source>
</evidence>